<feature type="region of interest" description="Disordered" evidence="1">
    <location>
        <begin position="50"/>
        <end position="70"/>
    </location>
</feature>
<feature type="compositionally biased region" description="Acidic residues" evidence="1">
    <location>
        <begin position="130"/>
        <end position="144"/>
    </location>
</feature>
<keyword evidence="3" id="KW-1185">Reference proteome</keyword>
<dbReference type="EMBL" id="BMJG01000021">
    <property type="protein sequence ID" value="GGC49316.1"/>
    <property type="molecule type" value="Genomic_DNA"/>
</dbReference>
<protein>
    <submittedName>
        <fullName evidence="2">Uncharacterized protein</fullName>
    </submittedName>
</protein>
<accession>A0ABQ1MZ52</accession>
<evidence type="ECO:0000313" key="2">
    <source>
        <dbReference type="EMBL" id="GGC49316.1"/>
    </source>
</evidence>
<reference evidence="3" key="1">
    <citation type="journal article" date="2019" name="Int. J. Syst. Evol. Microbiol.">
        <title>The Global Catalogue of Microorganisms (GCM) 10K type strain sequencing project: providing services to taxonomists for standard genome sequencing and annotation.</title>
        <authorList>
            <consortium name="The Broad Institute Genomics Platform"/>
            <consortium name="The Broad Institute Genome Sequencing Center for Infectious Disease"/>
            <person name="Wu L."/>
            <person name="Ma J."/>
        </authorList>
    </citation>
    <scope>NUCLEOTIDE SEQUENCE [LARGE SCALE GENOMIC DNA]</scope>
    <source>
        <strain evidence="3">CGMCC 1.15472</strain>
    </source>
</reference>
<comment type="caution">
    <text evidence="2">The sequence shown here is derived from an EMBL/GenBank/DDBJ whole genome shotgun (WGS) entry which is preliminary data.</text>
</comment>
<evidence type="ECO:0000313" key="3">
    <source>
        <dbReference type="Proteomes" id="UP000632322"/>
    </source>
</evidence>
<feature type="compositionally biased region" description="Acidic residues" evidence="1">
    <location>
        <begin position="50"/>
        <end position="67"/>
    </location>
</feature>
<proteinExistence type="predicted"/>
<gene>
    <name evidence="2" type="ORF">GCM10010974_34230</name>
</gene>
<organism evidence="2 3">
    <name type="scientific">Brevibacterium sediminis</name>
    <dbReference type="NCBI Taxonomy" id="1857024"/>
    <lineage>
        <taxon>Bacteria</taxon>
        <taxon>Bacillati</taxon>
        <taxon>Actinomycetota</taxon>
        <taxon>Actinomycetes</taxon>
        <taxon>Micrococcales</taxon>
        <taxon>Brevibacteriaceae</taxon>
        <taxon>Brevibacterium</taxon>
    </lineage>
</organism>
<evidence type="ECO:0000256" key="1">
    <source>
        <dbReference type="SAM" id="MobiDB-lite"/>
    </source>
</evidence>
<dbReference type="Proteomes" id="UP000632322">
    <property type="component" value="Unassembled WGS sequence"/>
</dbReference>
<name>A0ABQ1MZ52_9MICO</name>
<sequence>MRLSISGALGHSGGFVAERAELRRQLRQIHGVESGLDELFGDLREDIADEEDESRADDIGQESEDSIEQTLQRSQHLIELEQLEHGDESEQPDAETGDLPDRLSDLLTIASIALKCGNLGDEFADRPFDDGGENPGDNENDDCQSDFRQDRPDIQISHVAYLLRTQRIGKFHFLLLILSLFSANTENKGPATDSRHLKPQLSMILDRLHMHMSIAQQNLHKLITIAYRVRIPAADCR</sequence>
<feature type="region of interest" description="Disordered" evidence="1">
    <location>
        <begin position="125"/>
        <end position="149"/>
    </location>
</feature>